<dbReference type="Pfam" id="PF00135">
    <property type="entry name" value="COesterase"/>
    <property type="match status" value="2"/>
</dbReference>
<dbReference type="SUPFAM" id="SSF53474">
    <property type="entry name" value="alpha/beta-Hydrolases"/>
    <property type="match status" value="1"/>
</dbReference>
<reference evidence="6" key="2">
    <citation type="submission" date="2015-01" db="EMBL/GenBank/DDBJ databases">
        <title>Evolutionary Origins and Diversification of the Mycorrhizal Mutualists.</title>
        <authorList>
            <consortium name="DOE Joint Genome Institute"/>
            <consortium name="Mycorrhizal Genomics Consortium"/>
            <person name="Kohler A."/>
            <person name="Kuo A."/>
            <person name="Nagy L.G."/>
            <person name="Floudas D."/>
            <person name="Copeland A."/>
            <person name="Barry K.W."/>
            <person name="Cichocki N."/>
            <person name="Veneault-Fourrey C."/>
            <person name="LaButti K."/>
            <person name="Lindquist E.A."/>
            <person name="Lipzen A."/>
            <person name="Lundell T."/>
            <person name="Morin E."/>
            <person name="Murat C."/>
            <person name="Riley R."/>
            <person name="Ohm R."/>
            <person name="Sun H."/>
            <person name="Tunlid A."/>
            <person name="Henrissat B."/>
            <person name="Grigoriev I.V."/>
            <person name="Hibbett D.S."/>
            <person name="Martin F."/>
        </authorList>
    </citation>
    <scope>NUCLEOTIDE SEQUENCE [LARGE SCALE GENOMIC DNA]</scope>
    <source>
        <strain evidence="6">h7</strain>
    </source>
</reference>
<evidence type="ECO:0000256" key="2">
    <source>
        <dbReference type="ARBA" id="ARBA00022801"/>
    </source>
</evidence>
<dbReference type="InterPro" id="IPR029058">
    <property type="entry name" value="AB_hydrolase_fold"/>
</dbReference>
<protein>
    <recommendedName>
        <fullName evidence="3">Carboxylic ester hydrolase</fullName>
        <ecNumber evidence="3">3.1.1.-</ecNumber>
    </recommendedName>
</protein>
<dbReference type="PROSITE" id="PS00122">
    <property type="entry name" value="CARBOXYLESTERASE_B_1"/>
    <property type="match status" value="1"/>
</dbReference>
<feature type="signal peptide" evidence="3">
    <location>
        <begin position="1"/>
        <end position="17"/>
    </location>
</feature>
<dbReference type="Proteomes" id="UP000053424">
    <property type="component" value="Unassembled WGS sequence"/>
</dbReference>
<evidence type="ECO:0000256" key="3">
    <source>
        <dbReference type="RuleBase" id="RU361235"/>
    </source>
</evidence>
<organism evidence="5 6">
    <name type="scientific">Hebeloma cylindrosporum</name>
    <dbReference type="NCBI Taxonomy" id="76867"/>
    <lineage>
        <taxon>Eukaryota</taxon>
        <taxon>Fungi</taxon>
        <taxon>Dikarya</taxon>
        <taxon>Basidiomycota</taxon>
        <taxon>Agaricomycotina</taxon>
        <taxon>Agaricomycetes</taxon>
        <taxon>Agaricomycetidae</taxon>
        <taxon>Agaricales</taxon>
        <taxon>Agaricineae</taxon>
        <taxon>Hymenogastraceae</taxon>
        <taxon>Hebeloma</taxon>
    </lineage>
</organism>
<dbReference type="Gene3D" id="3.40.50.1820">
    <property type="entry name" value="alpha/beta hydrolase"/>
    <property type="match status" value="2"/>
</dbReference>
<keyword evidence="6" id="KW-1185">Reference proteome</keyword>
<dbReference type="PROSITE" id="PS00941">
    <property type="entry name" value="CARBOXYLESTERASE_B_2"/>
    <property type="match status" value="1"/>
</dbReference>
<dbReference type="ESTHER" id="hebcy-a0a0c3cfc9">
    <property type="family name" value="Fungal_carboxylesterase_lipase"/>
</dbReference>
<dbReference type="HOGENOM" id="CLU_006586_10_6_1"/>
<gene>
    <name evidence="5" type="ORF">M413DRAFT_416182</name>
</gene>
<dbReference type="InterPro" id="IPR019826">
    <property type="entry name" value="Carboxylesterase_B_AS"/>
</dbReference>
<keyword evidence="3" id="KW-0732">Signal</keyword>
<reference evidence="5 6" key="1">
    <citation type="submission" date="2014-04" db="EMBL/GenBank/DDBJ databases">
        <authorList>
            <consortium name="DOE Joint Genome Institute"/>
            <person name="Kuo A."/>
            <person name="Gay G."/>
            <person name="Dore J."/>
            <person name="Kohler A."/>
            <person name="Nagy L.G."/>
            <person name="Floudas D."/>
            <person name="Copeland A."/>
            <person name="Barry K.W."/>
            <person name="Cichocki N."/>
            <person name="Veneault-Fourrey C."/>
            <person name="LaButti K."/>
            <person name="Lindquist E.A."/>
            <person name="Lipzen A."/>
            <person name="Lundell T."/>
            <person name="Morin E."/>
            <person name="Murat C."/>
            <person name="Sun H."/>
            <person name="Tunlid A."/>
            <person name="Henrissat B."/>
            <person name="Grigoriev I.V."/>
            <person name="Hibbett D.S."/>
            <person name="Martin F."/>
            <person name="Nordberg H.P."/>
            <person name="Cantor M.N."/>
            <person name="Hua S.X."/>
        </authorList>
    </citation>
    <scope>NUCLEOTIDE SEQUENCE [LARGE SCALE GENOMIC DNA]</scope>
    <source>
        <strain evidence="6">h7</strain>
    </source>
</reference>
<dbReference type="InterPro" id="IPR002018">
    <property type="entry name" value="CarbesteraseB"/>
</dbReference>
<dbReference type="GO" id="GO:0016787">
    <property type="term" value="F:hydrolase activity"/>
    <property type="evidence" value="ECO:0007669"/>
    <property type="project" value="UniProtKB-KW"/>
</dbReference>
<evidence type="ECO:0000313" key="6">
    <source>
        <dbReference type="Proteomes" id="UP000053424"/>
    </source>
</evidence>
<dbReference type="EC" id="3.1.1.-" evidence="3"/>
<sequence>MLGGLVLFVCFLGSSFAETATPTARLNGATITGINQDAVSKFLGIPYASPPIGDLRFRRPRPFEIHSDRNVQAYGSACPQRVELFGRFVNISALGKGSPGSPNFASPESEDCLTINVIRPLFVGPQDNYPVVVVGVPAVHLLTELKNHGCSGFTVVALNMAIRKQRVALRWVKRHIGSFGGNSSQVMIWGESAGSISVALQMIGPDSGANKEDLFHSAFMQSGTVLPVGHIRDGQKSYDFLLNETGCAKPKTDTLSCLRGLRYATLKAAVDKGPGFTDYQSLSQAWIPRTDGIFLKHDPQKLVELGSVAKVPFVAGCTDDEGTVFALPSQNLTTEADFRKYVSNIFIPKARTADVEKLWTLYPSTPSAGSPFDTGNATVISPQFKRMAAFQGDALFHAPTRFFLQSLSGRQKTWFFLSKRLKSIPVLGSFHSSDILLNLTDDFIIRFAVKHDPNNGTGVVWPQYTKAQPRRYTFPETGSPTIGLDTERAAQMAYLTNLSLFYPI</sequence>
<dbReference type="InterPro" id="IPR050309">
    <property type="entry name" value="Type-B_Carboxylest/Lipase"/>
</dbReference>
<dbReference type="STRING" id="686832.A0A0C3CFC9"/>
<evidence type="ECO:0000259" key="4">
    <source>
        <dbReference type="Pfam" id="PF00135"/>
    </source>
</evidence>
<feature type="domain" description="Carboxylesterase type B" evidence="4">
    <location>
        <begin position="20"/>
        <end position="133"/>
    </location>
</feature>
<dbReference type="AlphaFoldDB" id="A0A0C3CFC9"/>
<dbReference type="PANTHER" id="PTHR11559">
    <property type="entry name" value="CARBOXYLESTERASE"/>
    <property type="match status" value="1"/>
</dbReference>
<feature type="chain" id="PRO_5005111255" description="Carboxylic ester hydrolase" evidence="3">
    <location>
        <begin position="18"/>
        <end position="504"/>
    </location>
</feature>
<comment type="similarity">
    <text evidence="1 3">Belongs to the type-B carboxylesterase/lipase family.</text>
</comment>
<dbReference type="EMBL" id="KN831769">
    <property type="protein sequence ID" value="KIM47455.1"/>
    <property type="molecule type" value="Genomic_DNA"/>
</dbReference>
<name>A0A0C3CFC9_HEBCY</name>
<evidence type="ECO:0000313" key="5">
    <source>
        <dbReference type="EMBL" id="KIM47455.1"/>
    </source>
</evidence>
<keyword evidence="2 3" id="KW-0378">Hydrolase</keyword>
<dbReference type="InterPro" id="IPR019819">
    <property type="entry name" value="Carboxylesterase_B_CS"/>
</dbReference>
<feature type="domain" description="Carboxylesterase type B" evidence="4">
    <location>
        <begin position="159"/>
        <end position="436"/>
    </location>
</feature>
<dbReference type="OrthoDB" id="408631at2759"/>
<proteinExistence type="inferred from homology"/>
<accession>A0A0C3CFC9</accession>
<evidence type="ECO:0000256" key="1">
    <source>
        <dbReference type="ARBA" id="ARBA00005964"/>
    </source>
</evidence>